<dbReference type="OrthoDB" id="9800974at2"/>
<dbReference type="InterPro" id="IPR003476">
    <property type="entry name" value="Glyco_hydro_42"/>
</dbReference>
<keyword evidence="7" id="KW-0326">Glycosidase</keyword>
<comment type="caution">
    <text evidence="11">The sequence shown here is derived from an EMBL/GenBank/DDBJ whole genome shotgun (WGS) entry which is preliminary data.</text>
</comment>
<evidence type="ECO:0000256" key="3">
    <source>
        <dbReference type="ARBA" id="ARBA00012756"/>
    </source>
</evidence>
<dbReference type="Proteomes" id="UP000311713">
    <property type="component" value="Unassembled WGS sequence"/>
</dbReference>
<feature type="domain" description="Glycoside hydrolase family 42 N-terminal" evidence="8">
    <location>
        <begin position="14"/>
        <end position="392"/>
    </location>
</feature>
<dbReference type="GO" id="GO:0004565">
    <property type="term" value="F:beta-galactosidase activity"/>
    <property type="evidence" value="ECO:0007669"/>
    <property type="project" value="UniProtKB-EC"/>
</dbReference>
<dbReference type="InterPro" id="IPR029062">
    <property type="entry name" value="Class_I_gatase-like"/>
</dbReference>
<feature type="domain" description="Beta-galactosidase trimerisation" evidence="9">
    <location>
        <begin position="404"/>
        <end position="623"/>
    </location>
</feature>
<evidence type="ECO:0000259" key="8">
    <source>
        <dbReference type="Pfam" id="PF02449"/>
    </source>
</evidence>
<dbReference type="Gene3D" id="3.40.50.880">
    <property type="match status" value="1"/>
</dbReference>
<dbReference type="Pfam" id="PF08533">
    <property type="entry name" value="Glyco_hydro_42C"/>
    <property type="match status" value="1"/>
</dbReference>
<keyword evidence="5" id="KW-0378">Hydrolase</keyword>
<evidence type="ECO:0000259" key="9">
    <source>
        <dbReference type="Pfam" id="PF08532"/>
    </source>
</evidence>
<dbReference type="RefSeq" id="WP_139640296.1">
    <property type="nucleotide sequence ID" value="NZ_BAAAZS010000083.1"/>
</dbReference>
<dbReference type="EMBL" id="VDGT01000001">
    <property type="protein sequence ID" value="TNM34545.1"/>
    <property type="molecule type" value="Genomic_DNA"/>
</dbReference>
<evidence type="ECO:0000256" key="4">
    <source>
        <dbReference type="ARBA" id="ARBA00022723"/>
    </source>
</evidence>
<reference evidence="11 12" key="1">
    <citation type="submission" date="2019-06" db="EMBL/GenBank/DDBJ databases">
        <title>Draft genome of Streptomyces sedi sp. JCM16909.</title>
        <authorList>
            <person name="Klykleung N."/>
            <person name="Tanasupawat S."/>
            <person name="Kudo T."/>
            <person name="Yuki M."/>
            <person name="Ohkuma M."/>
        </authorList>
    </citation>
    <scope>NUCLEOTIDE SEQUENCE [LARGE SCALE GENOMIC DNA]</scope>
    <source>
        <strain evidence="11 12">JCM 16909</strain>
    </source>
</reference>
<evidence type="ECO:0000313" key="11">
    <source>
        <dbReference type="EMBL" id="TNM34545.1"/>
    </source>
</evidence>
<keyword evidence="4" id="KW-0479">Metal-binding</keyword>
<dbReference type="PANTHER" id="PTHR36447">
    <property type="entry name" value="BETA-GALACTOSIDASE GANA"/>
    <property type="match status" value="1"/>
</dbReference>
<proteinExistence type="inferred from homology"/>
<evidence type="ECO:0000256" key="2">
    <source>
        <dbReference type="ARBA" id="ARBA00005940"/>
    </source>
</evidence>
<dbReference type="InterPro" id="IPR017853">
    <property type="entry name" value="GH"/>
</dbReference>
<dbReference type="AlphaFoldDB" id="A0A5C4VG29"/>
<sequence length="703" mass="78088">MSKLPDRVLFGAAYYHEYQPTPRLDTDLDLMREAGFSVVRVGESVWSTWEPEPGVFDLDWLRPVLDGAHARGISVVLGTPTYAVPPWLQRAHPEINAERRTGQPMGWGIRQEIDHTHPAFLFHAERVIRRIVTHYADHPAVIGYQVDNEPGNEILHNRGVFQRFVDHLRTTYGTVEELNRAWGLTYWSHRLSTWADLWTPDANGQPQYDLAWRRFQGELTTEFIGWQAEVVRELARPDQFVTTCIAYARPAVHDQRLTERLDVTAGNPYYAMRDALTLPDTGSASQGWTTHGVWALYRSADRMYSSRQEPFLVTETNAQAIGPSWTMEPAWDGQWRQAAWALVSRGARMIEYWHWHTLHYGTETYWGGILPHSQEPGRVYRELAALGAEFERAGELVAGVVPDADVALVYSTDSKWALEDYPMLPLPDGSGGDRDSYHAVFDALYRGAFDAGRQVAILHAEQLAEADPAEVADRHPVLVAAGLLVADDALLGWLERYAAAGGHLLLGVRTGYGDEEVRARRERKPALLDTAAGAWYDEIATLREPLPVSPAPGSELTLPDEAFATRWVDGLTPTDAEVLAGYDHPHFGRFAAVTTRAHHAGRITTLGTVPDPALAAAVLRWCAARSGADDGWRPGGASQTVTGATAQDGTRLHFVHNWSWEEGEFTVPTAATELTGGTELAAGERLALGPWDVRVLAERTPAT</sequence>
<dbReference type="Pfam" id="PF08532">
    <property type="entry name" value="Glyco_hydro_42M"/>
    <property type="match status" value="1"/>
</dbReference>
<dbReference type="InterPro" id="IPR013739">
    <property type="entry name" value="Beta_galactosidase_C"/>
</dbReference>
<feature type="domain" description="Beta-galactosidase C-terminal" evidence="10">
    <location>
        <begin position="648"/>
        <end position="696"/>
    </location>
</feature>
<comment type="similarity">
    <text evidence="2">Belongs to the glycosyl hydrolase 42 family.</text>
</comment>
<evidence type="ECO:0000259" key="10">
    <source>
        <dbReference type="Pfam" id="PF08533"/>
    </source>
</evidence>
<dbReference type="GO" id="GO:0006012">
    <property type="term" value="P:galactose metabolic process"/>
    <property type="evidence" value="ECO:0007669"/>
    <property type="project" value="InterPro"/>
</dbReference>
<comment type="catalytic activity">
    <reaction evidence="1">
        <text>Hydrolysis of terminal non-reducing beta-D-galactose residues in beta-D-galactosides.</text>
        <dbReference type="EC" id="3.2.1.23"/>
    </reaction>
</comment>
<dbReference type="InterPro" id="IPR013738">
    <property type="entry name" value="Beta_galactosidase_Trimer"/>
</dbReference>
<evidence type="ECO:0000256" key="5">
    <source>
        <dbReference type="ARBA" id="ARBA00022801"/>
    </source>
</evidence>
<dbReference type="CDD" id="cd03143">
    <property type="entry name" value="A4_beta-galactosidase_middle_domain"/>
    <property type="match status" value="1"/>
</dbReference>
<name>A0A5C4VG29_9ACTN</name>
<dbReference type="SUPFAM" id="SSF51445">
    <property type="entry name" value="(Trans)glycosidases"/>
    <property type="match status" value="1"/>
</dbReference>
<dbReference type="InterPro" id="IPR013529">
    <property type="entry name" value="Glyco_hydro_42_N"/>
</dbReference>
<evidence type="ECO:0000313" key="12">
    <source>
        <dbReference type="Proteomes" id="UP000311713"/>
    </source>
</evidence>
<dbReference type="EC" id="3.2.1.23" evidence="3"/>
<evidence type="ECO:0000256" key="7">
    <source>
        <dbReference type="ARBA" id="ARBA00023295"/>
    </source>
</evidence>
<keyword evidence="6" id="KW-0862">Zinc</keyword>
<dbReference type="Pfam" id="PF02449">
    <property type="entry name" value="Glyco_hydro_42"/>
    <property type="match status" value="1"/>
</dbReference>
<dbReference type="PANTHER" id="PTHR36447:SF2">
    <property type="entry name" value="BETA-GALACTOSIDASE YESZ"/>
    <property type="match status" value="1"/>
</dbReference>
<evidence type="ECO:0000256" key="1">
    <source>
        <dbReference type="ARBA" id="ARBA00001412"/>
    </source>
</evidence>
<dbReference type="GO" id="GO:0009341">
    <property type="term" value="C:beta-galactosidase complex"/>
    <property type="evidence" value="ECO:0007669"/>
    <property type="project" value="InterPro"/>
</dbReference>
<accession>A0A5C4VG29</accession>
<dbReference type="SUPFAM" id="SSF52317">
    <property type="entry name" value="Class I glutamine amidotransferase-like"/>
    <property type="match status" value="1"/>
</dbReference>
<dbReference type="GO" id="GO:0046872">
    <property type="term" value="F:metal ion binding"/>
    <property type="evidence" value="ECO:0007669"/>
    <property type="project" value="UniProtKB-KW"/>
</dbReference>
<dbReference type="Gene3D" id="3.20.20.80">
    <property type="entry name" value="Glycosidases"/>
    <property type="match status" value="1"/>
</dbReference>
<organism evidence="11 12">
    <name type="scientific">Streptomyces sedi</name>
    <dbReference type="NCBI Taxonomy" id="555059"/>
    <lineage>
        <taxon>Bacteria</taxon>
        <taxon>Bacillati</taxon>
        <taxon>Actinomycetota</taxon>
        <taxon>Actinomycetes</taxon>
        <taxon>Kitasatosporales</taxon>
        <taxon>Streptomycetaceae</taxon>
        <taxon>Streptomyces</taxon>
    </lineage>
</organism>
<keyword evidence="12" id="KW-1185">Reference proteome</keyword>
<protein>
    <recommendedName>
        <fullName evidence="3">beta-galactosidase</fullName>
        <ecNumber evidence="3">3.2.1.23</ecNumber>
    </recommendedName>
</protein>
<gene>
    <name evidence="11" type="ORF">FH715_02460</name>
</gene>
<evidence type="ECO:0000256" key="6">
    <source>
        <dbReference type="ARBA" id="ARBA00022833"/>
    </source>
</evidence>